<dbReference type="CDD" id="cd02966">
    <property type="entry name" value="TlpA_like_family"/>
    <property type="match status" value="1"/>
</dbReference>
<evidence type="ECO:0000259" key="5">
    <source>
        <dbReference type="PROSITE" id="PS51352"/>
    </source>
</evidence>
<dbReference type="Proteomes" id="UP000283589">
    <property type="component" value="Unassembled WGS sequence"/>
</dbReference>
<dbReference type="Gene3D" id="3.40.30.10">
    <property type="entry name" value="Glutaredoxin"/>
    <property type="match status" value="1"/>
</dbReference>
<comment type="caution">
    <text evidence="7">The sequence shown here is derived from an EMBL/GenBank/DDBJ whole genome shotgun (WGS) entry which is preliminary data.</text>
</comment>
<evidence type="ECO:0000313" key="8">
    <source>
        <dbReference type="Proteomes" id="UP000283589"/>
    </source>
</evidence>
<dbReference type="GO" id="GO:0030313">
    <property type="term" value="C:cell envelope"/>
    <property type="evidence" value="ECO:0007669"/>
    <property type="project" value="UniProtKB-SubCell"/>
</dbReference>
<reference evidence="7 8" key="1">
    <citation type="submission" date="2018-08" db="EMBL/GenBank/DDBJ databases">
        <title>A genome reference for cultivated species of the human gut microbiota.</title>
        <authorList>
            <person name="Zou Y."/>
            <person name="Xue W."/>
            <person name="Luo G."/>
        </authorList>
    </citation>
    <scope>NUCLEOTIDE SEQUENCE [LARGE SCALE GENOMIC DNA]</scope>
    <source>
        <strain evidence="7 8">AF14-49</strain>
    </source>
</reference>
<feature type="domain" description="Thioredoxin" evidence="5">
    <location>
        <begin position="244"/>
        <end position="379"/>
    </location>
</feature>
<keyword evidence="4" id="KW-0676">Redox-active center</keyword>
<evidence type="ECO:0000256" key="3">
    <source>
        <dbReference type="ARBA" id="ARBA00023157"/>
    </source>
</evidence>
<protein>
    <submittedName>
        <fullName evidence="7">AhpC/TSA family protein</fullName>
    </submittedName>
</protein>
<dbReference type="EMBL" id="QRZA01000007">
    <property type="protein sequence ID" value="RGV34562.1"/>
    <property type="molecule type" value="Genomic_DNA"/>
</dbReference>
<dbReference type="PROSITE" id="PS51352">
    <property type="entry name" value="THIOREDOXIN_2"/>
    <property type="match status" value="1"/>
</dbReference>
<dbReference type="Pfam" id="PF14289">
    <property type="entry name" value="DUF4369"/>
    <property type="match status" value="1"/>
</dbReference>
<dbReference type="EMBL" id="DYVS01000127">
    <property type="protein sequence ID" value="HJF70657.1"/>
    <property type="molecule type" value="Genomic_DNA"/>
</dbReference>
<dbReference type="RefSeq" id="WP_118259720.1">
    <property type="nucleotide sequence ID" value="NZ_CAJKXH010000032.1"/>
</dbReference>
<evidence type="ECO:0000256" key="2">
    <source>
        <dbReference type="ARBA" id="ARBA00022748"/>
    </source>
</evidence>
<keyword evidence="2" id="KW-0201">Cytochrome c-type biogenesis</keyword>
<dbReference type="GO" id="GO:0017004">
    <property type="term" value="P:cytochrome complex assembly"/>
    <property type="evidence" value="ECO:0007669"/>
    <property type="project" value="UniProtKB-KW"/>
</dbReference>
<dbReference type="InterPro" id="IPR050553">
    <property type="entry name" value="Thioredoxin_ResA/DsbE_sf"/>
</dbReference>
<keyword evidence="3" id="KW-1015">Disulfide bond</keyword>
<comment type="subcellular location">
    <subcellularLocation>
        <location evidence="1">Cell envelope</location>
    </subcellularLocation>
</comment>
<dbReference type="InterPro" id="IPR013766">
    <property type="entry name" value="Thioredoxin_domain"/>
</dbReference>
<evidence type="ECO:0000313" key="7">
    <source>
        <dbReference type="EMBL" id="RGV34562.1"/>
    </source>
</evidence>
<evidence type="ECO:0000256" key="1">
    <source>
        <dbReference type="ARBA" id="ARBA00004196"/>
    </source>
</evidence>
<gene>
    <name evidence="7" type="ORF">DWW18_07725</name>
    <name evidence="6" type="ORF">K8V05_07870</name>
</gene>
<evidence type="ECO:0000256" key="4">
    <source>
        <dbReference type="ARBA" id="ARBA00023284"/>
    </source>
</evidence>
<dbReference type="GO" id="GO:0016491">
    <property type="term" value="F:oxidoreductase activity"/>
    <property type="evidence" value="ECO:0007669"/>
    <property type="project" value="InterPro"/>
</dbReference>
<dbReference type="PANTHER" id="PTHR42852:SF6">
    <property type="entry name" value="THIOL:DISULFIDE INTERCHANGE PROTEIN DSBE"/>
    <property type="match status" value="1"/>
</dbReference>
<dbReference type="Proteomes" id="UP000742098">
    <property type="component" value="Unassembled WGS sequence"/>
</dbReference>
<accession>A0A412X2A0</accession>
<dbReference type="InterPro" id="IPR025380">
    <property type="entry name" value="DUF4369"/>
</dbReference>
<sequence length="379" mass="43049">MSKILFFMFVVGCFIPATLMAKVEKVTLKGTIKGLGNEELILMNIDQSEIARTKTKNDRFEITAEVETGDLRYYMLYAPSVGPLGPSMSIPTIYFFIDSPKITIKAELKNEQIKVKSLKGSPGKKESDRIMASLPSASRVEETYDNYNKAFHEYNEVSQTPENMKKLEEASRALDALQKQRRDEIFDLLPQYTNSMPFAVIISSYFGVDNVDEAEKVWEQFDPSIRHCYALRRLEDLIQRGKSCAVGHEAPDFELATSTGEKIKLSSLRGKYVLVDFWASWCGPCRKEIPNIKKVYAEFKDKGLEVVGVSIDNSDKAWKKALEEEKLDYLQLGDPKNITSKLYNFNGIPFIILISPEGIILDKGLRGETIREKIAEYLK</sequence>
<dbReference type="GO" id="GO:0016209">
    <property type="term" value="F:antioxidant activity"/>
    <property type="evidence" value="ECO:0007669"/>
    <property type="project" value="InterPro"/>
</dbReference>
<reference evidence="6" key="3">
    <citation type="submission" date="2021-09" db="EMBL/GenBank/DDBJ databases">
        <authorList>
            <person name="Gilroy R."/>
        </authorList>
    </citation>
    <scope>NUCLEOTIDE SEQUENCE</scope>
    <source>
        <strain evidence="6">6966</strain>
    </source>
</reference>
<dbReference type="AlphaFoldDB" id="A0A412X2A0"/>
<proteinExistence type="predicted"/>
<dbReference type="Pfam" id="PF00578">
    <property type="entry name" value="AhpC-TSA"/>
    <property type="match status" value="1"/>
</dbReference>
<organism evidence="7 8">
    <name type="scientific">Butyricimonas virosa</name>
    <dbReference type="NCBI Taxonomy" id="544645"/>
    <lineage>
        <taxon>Bacteria</taxon>
        <taxon>Pseudomonadati</taxon>
        <taxon>Bacteroidota</taxon>
        <taxon>Bacteroidia</taxon>
        <taxon>Bacteroidales</taxon>
        <taxon>Odoribacteraceae</taxon>
        <taxon>Butyricimonas</taxon>
    </lineage>
</organism>
<reference evidence="6" key="2">
    <citation type="journal article" date="2021" name="PeerJ">
        <title>Extensive microbial diversity within the chicken gut microbiome revealed by metagenomics and culture.</title>
        <authorList>
            <person name="Gilroy R."/>
            <person name="Ravi A."/>
            <person name="Getino M."/>
            <person name="Pursley I."/>
            <person name="Horton D.L."/>
            <person name="Alikhan N.F."/>
            <person name="Baker D."/>
            <person name="Gharbi K."/>
            <person name="Hall N."/>
            <person name="Watson M."/>
            <person name="Adriaenssens E.M."/>
            <person name="Foster-Nyarko E."/>
            <person name="Jarju S."/>
            <person name="Secka A."/>
            <person name="Antonio M."/>
            <person name="Oren A."/>
            <person name="Chaudhuri R.R."/>
            <person name="La Ragione R."/>
            <person name="Hildebrand F."/>
            <person name="Pallen M.J."/>
        </authorList>
    </citation>
    <scope>NUCLEOTIDE SEQUENCE</scope>
    <source>
        <strain evidence="6">6966</strain>
    </source>
</reference>
<dbReference type="InterPro" id="IPR036249">
    <property type="entry name" value="Thioredoxin-like_sf"/>
</dbReference>
<evidence type="ECO:0000313" key="6">
    <source>
        <dbReference type="EMBL" id="HJF70657.1"/>
    </source>
</evidence>
<name>A0A412X2A0_9BACT</name>
<dbReference type="SUPFAM" id="SSF52833">
    <property type="entry name" value="Thioredoxin-like"/>
    <property type="match status" value="1"/>
</dbReference>
<dbReference type="PANTHER" id="PTHR42852">
    <property type="entry name" value="THIOL:DISULFIDE INTERCHANGE PROTEIN DSBE"/>
    <property type="match status" value="1"/>
</dbReference>
<dbReference type="InterPro" id="IPR017937">
    <property type="entry name" value="Thioredoxin_CS"/>
</dbReference>
<dbReference type="PROSITE" id="PS00194">
    <property type="entry name" value="THIOREDOXIN_1"/>
    <property type="match status" value="1"/>
</dbReference>
<dbReference type="InterPro" id="IPR000866">
    <property type="entry name" value="AhpC/TSA"/>
</dbReference>